<dbReference type="Pfam" id="PF04430">
    <property type="entry name" value="DUF498"/>
    <property type="match status" value="1"/>
</dbReference>
<dbReference type="PANTHER" id="PTHR15811">
    <property type="entry name" value="MTH938 DOMAIN-CONTAINING PROTEIN"/>
    <property type="match status" value="1"/>
</dbReference>
<dbReference type="InterPro" id="IPR036748">
    <property type="entry name" value="MTH938-like_sf"/>
</dbReference>
<dbReference type="Gene3D" id="3.40.1230.10">
    <property type="entry name" value="MTH938-like"/>
    <property type="match status" value="1"/>
</dbReference>
<sequence length="114" mass="13061">MKIENYSFGSIRIDGKEYKSDLIIYPDHIDDKWRRKEGHLLQLEDLTGVLAYKPQVLMVGQGLPGLMKVDNKVEQYCRDNKIKLFSLPTAEAVNKYNELANKKPLVIAALHLTC</sequence>
<dbReference type="SUPFAM" id="SSF64076">
    <property type="entry name" value="MTH938-like"/>
    <property type="match status" value="1"/>
</dbReference>
<dbReference type="GO" id="GO:0005737">
    <property type="term" value="C:cytoplasm"/>
    <property type="evidence" value="ECO:0007669"/>
    <property type="project" value="TreeGrafter"/>
</dbReference>
<protein>
    <submittedName>
        <fullName evidence="1">Uncharacterized protein</fullName>
    </submittedName>
</protein>
<dbReference type="Proteomes" id="UP000736328">
    <property type="component" value="Unassembled WGS sequence"/>
</dbReference>
<evidence type="ECO:0000313" key="1">
    <source>
        <dbReference type="EMBL" id="MBI4727063.1"/>
    </source>
</evidence>
<accession>A0A933IBS2</accession>
<comment type="caution">
    <text evidence="1">The sequence shown here is derived from an EMBL/GenBank/DDBJ whole genome shotgun (WGS) entry which is preliminary data.</text>
</comment>
<name>A0A933IBS2_UNCT6</name>
<dbReference type="EMBL" id="JACQXR010000099">
    <property type="protein sequence ID" value="MBI4727063.1"/>
    <property type="molecule type" value="Genomic_DNA"/>
</dbReference>
<dbReference type="AlphaFoldDB" id="A0A933IBS2"/>
<gene>
    <name evidence="1" type="ORF">HY768_07560</name>
</gene>
<proteinExistence type="predicted"/>
<reference evidence="1" key="1">
    <citation type="submission" date="2020-07" db="EMBL/GenBank/DDBJ databases">
        <title>Huge and variable diversity of episymbiotic CPR bacteria and DPANN archaea in groundwater ecosystems.</title>
        <authorList>
            <person name="He C.Y."/>
            <person name="Keren R."/>
            <person name="Whittaker M."/>
            <person name="Farag I.F."/>
            <person name="Doudna J."/>
            <person name="Cate J.H.D."/>
            <person name="Banfield J.F."/>
        </authorList>
    </citation>
    <scope>NUCLEOTIDE SEQUENCE</scope>
    <source>
        <strain evidence="1">NC_groundwater_1520_Pr4_B-0.1um_53_5</strain>
    </source>
</reference>
<dbReference type="PANTHER" id="PTHR15811:SF5">
    <property type="entry name" value="MTH938 DOMAIN-CONTAINING PROTEIN"/>
    <property type="match status" value="1"/>
</dbReference>
<dbReference type="InterPro" id="IPR007523">
    <property type="entry name" value="NDUFAF3/AAMDC"/>
</dbReference>
<evidence type="ECO:0000313" key="2">
    <source>
        <dbReference type="Proteomes" id="UP000736328"/>
    </source>
</evidence>
<organism evidence="1 2">
    <name type="scientific">candidate division TA06 bacterium</name>
    <dbReference type="NCBI Taxonomy" id="2250710"/>
    <lineage>
        <taxon>Bacteria</taxon>
        <taxon>Bacteria division TA06</taxon>
    </lineage>
</organism>